<accession>A0A378UCB1</accession>
<evidence type="ECO:0000256" key="3">
    <source>
        <dbReference type="ARBA" id="ARBA00022692"/>
    </source>
</evidence>
<dbReference type="Proteomes" id="UP000254487">
    <property type="component" value="Unassembled WGS sequence"/>
</dbReference>
<dbReference type="AlphaFoldDB" id="A0A378UCB1"/>
<dbReference type="InterPro" id="IPR019476">
    <property type="entry name" value="T4SS_TraD_DNA-bd"/>
</dbReference>
<evidence type="ECO:0000256" key="1">
    <source>
        <dbReference type="ARBA" id="ARBA00004651"/>
    </source>
</evidence>
<evidence type="ECO:0000256" key="5">
    <source>
        <dbReference type="ARBA" id="ARBA00023136"/>
    </source>
</evidence>
<evidence type="ECO:0000256" key="6">
    <source>
        <dbReference type="SAM" id="MobiDB-lite"/>
    </source>
</evidence>
<organism evidence="8 9">
    <name type="scientific">Klebsiella pneumoniae subsp. ozaenae</name>
    <dbReference type="NCBI Taxonomy" id="574"/>
    <lineage>
        <taxon>Bacteria</taxon>
        <taxon>Pseudomonadati</taxon>
        <taxon>Pseudomonadota</taxon>
        <taxon>Gammaproteobacteria</taxon>
        <taxon>Enterobacterales</taxon>
        <taxon>Enterobacteriaceae</taxon>
        <taxon>Klebsiella/Raoultella group</taxon>
        <taxon>Klebsiella</taxon>
        <taxon>Klebsiella pneumoniae complex</taxon>
    </lineage>
</organism>
<dbReference type="PANTHER" id="PTHR37937">
    <property type="entry name" value="CONJUGATIVE TRANSFER: DNA TRANSPORT"/>
    <property type="match status" value="1"/>
</dbReference>
<keyword evidence="4" id="KW-1133">Transmembrane helix</keyword>
<proteinExistence type="predicted"/>
<feature type="domain" description="Type IV secretion system coupling protein TraD DNA-binding" evidence="7">
    <location>
        <begin position="3"/>
        <end position="158"/>
    </location>
</feature>
<keyword evidence="5" id="KW-0472">Membrane</keyword>
<evidence type="ECO:0000256" key="2">
    <source>
        <dbReference type="ARBA" id="ARBA00022475"/>
    </source>
</evidence>
<dbReference type="InterPro" id="IPR051539">
    <property type="entry name" value="T4SS-coupling_protein"/>
</dbReference>
<dbReference type="CDD" id="cd01127">
    <property type="entry name" value="TrwB_TraG_TraD_VirD4"/>
    <property type="match status" value="1"/>
</dbReference>
<keyword evidence="2" id="KW-1003">Cell membrane</keyword>
<dbReference type="PANTHER" id="PTHR37937:SF1">
    <property type="entry name" value="CONJUGATIVE TRANSFER: DNA TRANSPORT"/>
    <property type="match status" value="1"/>
</dbReference>
<feature type="compositionally biased region" description="Polar residues" evidence="6">
    <location>
        <begin position="218"/>
        <end position="230"/>
    </location>
</feature>
<sequence length="298" mass="34011">MSMVNILGLSASRERRIWLFLDELPSLHKLPNLPEFCAEARKFGGCTFVAIQNFPQLRQIYGKDFAESIWDLLNTRFFYRAPSGPVAEFVEIELGEKRIKKFRDQYSYGVDIIRDGVQFSKDDVRDKLVSYSDIQRLNDLQCYVTLPGDYPVVKLDLKRKEYRDIAIGHIPRGDDFLDPEVEKQLEDASEDLIGNASVILNRLFSSSRQEGESVLNVVNQPKYSRNNSQGPGEGDSSENNVEAEGRGNNLNAEQAVQELPEDIDPVKNEAPAEEKLPERADETQINRRIEIGAELERW</sequence>
<evidence type="ECO:0000256" key="4">
    <source>
        <dbReference type="ARBA" id="ARBA00022989"/>
    </source>
</evidence>
<dbReference type="Gene3D" id="3.40.50.300">
    <property type="entry name" value="P-loop containing nucleotide triphosphate hydrolases"/>
    <property type="match status" value="1"/>
</dbReference>
<feature type="region of interest" description="Disordered" evidence="6">
    <location>
        <begin position="218"/>
        <end position="284"/>
    </location>
</feature>
<gene>
    <name evidence="8" type="primary">traD_2</name>
    <name evidence="8" type="ORF">NCTC10313_07149</name>
</gene>
<evidence type="ECO:0000313" key="8">
    <source>
        <dbReference type="EMBL" id="STZ74965.1"/>
    </source>
</evidence>
<feature type="compositionally biased region" description="Basic and acidic residues" evidence="6">
    <location>
        <begin position="264"/>
        <end position="284"/>
    </location>
</feature>
<comment type="subcellular location">
    <subcellularLocation>
        <location evidence="1">Cell membrane</location>
        <topology evidence="1">Multi-pass membrane protein</topology>
    </subcellularLocation>
</comment>
<dbReference type="EMBL" id="UGLW01000004">
    <property type="protein sequence ID" value="STZ74965.1"/>
    <property type="molecule type" value="Genomic_DNA"/>
</dbReference>
<evidence type="ECO:0000313" key="9">
    <source>
        <dbReference type="Proteomes" id="UP000254487"/>
    </source>
</evidence>
<keyword evidence="3" id="KW-0812">Transmembrane</keyword>
<evidence type="ECO:0000259" key="7">
    <source>
        <dbReference type="Pfam" id="PF10412"/>
    </source>
</evidence>
<dbReference type="InterPro" id="IPR027417">
    <property type="entry name" value="P-loop_NTPase"/>
</dbReference>
<reference evidence="8 9" key="1">
    <citation type="submission" date="2018-06" db="EMBL/GenBank/DDBJ databases">
        <authorList>
            <consortium name="Pathogen Informatics"/>
            <person name="Doyle S."/>
        </authorList>
    </citation>
    <scope>NUCLEOTIDE SEQUENCE [LARGE SCALE GENOMIC DNA]</scope>
    <source>
        <strain evidence="8 9">NCTC10313</strain>
    </source>
</reference>
<dbReference type="GO" id="GO:0005886">
    <property type="term" value="C:plasma membrane"/>
    <property type="evidence" value="ECO:0007669"/>
    <property type="project" value="UniProtKB-SubCell"/>
</dbReference>
<name>A0A378UCB1_KLEPO</name>
<dbReference type="SUPFAM" id="SSF52540">
    <property type="entry name" value="P-loop containing nucleoside triphosphate hydrolases"/>
    <property type="match status" value="1"/>
</dbReference>
<protein>
    <submittedName>
        <fullName evidence="8">Conjugal transfer protein TraD</fullName>
    </submittedName>
</protein>
<dbReference type="Pfam" id="PF10412">
    <property type="entry name" value="TrwB_AAD_bind"/>
    <property type="match status" value="1"/>
</dbReference>